<evidence type="ECO:0000256" key="7">
    <source>
        <dbReference type="ARBA" id="ARBA00023273"/>
    </source>
</evidence>
<comment type="similarity">
    <text evidence="9">Belongs to the flagellar radial spoke RSP9 family.</text>
</comment>
<reference evidence="11" key="1">
    <citation type="submission" date="2021-02" db="EMBL/GenBank/DDBJ databases">
        <authorList>
            <person name="Nowell W R."/>
        </authorList>
    </citation>
    <scope>NUCLEOTIDE SEQUENCE</scope>
    <source>
        <strain evidence="11">Ploen Becks lab</strain>
    </source>
</reference>
<keyword evidence="5" id="KW-0969">Cilium</keyword>
<dbReference type="AlphaFoldDB" id="A0A813QGM6"/>
<evidence type="ECO:0000256" key="2">
    <source>
        <dbReference type="ARBA" id="ARBA00022490"/>
    </source>
</evidence>
<dbReference type="GO" id="GO:0035082">
    <property type="term" value="P:axoneme assembly"/>
    <property type="evidence" value="ECO:0007669"/>
    <property type="project" value="InterPro"/>
</dbReference>
<protein>
    <recommendedName>
        <fullName evidence="10">Radial spoke head protein 9 homolog</fullName>
    </recommendedName>
</protein>
<keyword evidence="2" id="KW-0963">Cytoplasm</keyword>
<gene>
    <name evidence="11" type="ORF">OXX778_LOCUS4737</name>
</gene>
<evidence type="ECO:0000256" key="3">
    <source>
        <dbReference type="ARBA" id="ARBA00022794"/>
    </source>
</evidence>
<dbReference type="PANTHER" id="PTHR22069">
    <property type="entry name" value="MITOCHONDRIAL RIBOSOMAL PROTEIN S18"/>
    <property type="match status" value="1"/>
</dbReference>
<dbReference type="Proteomes" id="UP000663879">
    <property type="component" value="Unassembled WGS sequence"/>
</dbReference>
<evidence type="ECO:0000256" key="9">
    <source>
        <dbReference type="ARBA" id="ARBA00038319"/>
    </source>
</evidence>
<dbReference type="PANTHER" id="PTHR22069:SF0">
    <property type="entry name" value="RADIAL SPOKE HEAD PROTEIN 9 HOMOLOG"/>
    <property type="match status" value="1"/>
</dbReference>
<evidence type="ECO:0000256" key="6">
    <source>
        <dbReference type="ARBA" id="ARBA00023212"/>
    </source>
</evidence>
<evidence type="ECO:0000256" key="10">
    <source>
        <dbReference type="ARBA" id="ARBA00041080"/>
    </source>
</evidence>
<keyword evidence="3" id="KW-0970">Cilium biogenesis/degradation</keyword>
<comment type="subcellular location">
    <subcellularLocation>
        <location evidence="8">Cell projection</location>
        <location evidence="8">Kinocilium</location>
    </subcellularLocation>
    <subcellularLocation>
        <location evidence="1">Cytoplasm</location>
        <location evidence="1">Cytoskeleton</location>
        <location evidence="1">Flagellum axoneme</location>
    </subcellularLocation>
</comment>
<comment type="caution">
    <text evidence="11">The sequence shown here is derived from an EMBL/GenBank/DDBJ whole genome shotgun (WGS) entry which is preliminary data.</text>
</comment>
<evidence type="ECO:0000313" key="12">
    <source>
        <dbReference type="Proteomes" id="UP000663879"/>
    </source>
</evidence>
<keyword evidence="4" id="KW-0282">Flagellum</keyword>
<keyword evidence="6" id="KW-0206">Cytoskeleton</keyword>
<dbReference type="OrthoDB" id="10258956at2759"/>
<dbReference type="InterPro" id="IPR006802">
    <property type="entry name" value="Radial_spoke"/>
</dbReference>
<dbReference type="InterPro" id="IPR055316">
    <property type="entry name" value="RSP9"/>
</dbReference>
<organism evidence="11 12">
    <name type="scientific">Brachionus calyciflorus</name>
    <dbReference type="NCBI Taxonomy" id="104777"/>
    <lineage>
        <taxon>Eukaryota</taxon>
        <taxon>Metazoa</taxon>
        <taxon>Spiralia</taxon>
        <taxon>Gnathifera</taxon>
        <taxon>Rotifera</taxon>
        <taxon>Eurotatoria</taxon>
        <taxon>Monogononta</taxon>
        <taxon>Pseudotrocha</taxon>
        <taxon>Ploima</taxon>
        <taxon>Brachionidae</taxon>
        <taxon>Brachionus</taxon>
    </lineage>
</organism>
<keyword evidence="7" id="KW-0966">Cell projection</keyword>
<proteinExistence type="inferred from homology"/>
<evidence type="ECO:0000256" key="4">
    <source>
        <dbReference type="ARBA" id="ARBA00022846"/>
    </source>
</evidence>
<dbReference type="GO" id="GO:0060294">
    <property type="term" value="P:cilium movement involved in cell motility"/>
    <property type="evidence" value="ECO:0007669"/>
    <property type="project" value="InterPro"/>
</dbReference>
<dbReference type="Pfam" id="PF04712">
    <property type="entry name" value="Radial_spoke"/>
    <property type="match status" value="1"/>
</dbReference>
<keyword evidence="12" id="KW-1185">Reference proteome</keyword>
<sequence length="278" mass="31985">MGIDSNRLLLDIENLAYSGIVLSVEQRAALQTSLSIVREQYKFNKIYFWGKILGTKEDYFIAVGVGRNEIKNRSFLYSHDCIRWKLLNPPVDEHFEKLKIVKGRFTGDPSHEFECKTYKVVGQGEEEHLEEDITLLKEEDRLAAVVRTIESEALVVPRSAYVLQPTGEVVRNRLFEGLSVNESAKFCNYFHFRDPIVLEKKSPLFRANLDKAIDFLDPIDEDQPNGCWSLQFERGSALTLLRSLKWPGASFFHIPETSSYGFSYFGIGEENRDIPFML</sequence>
<dbReference type="GO" id="GO:0060091">
    <property type="term" value="C:kinocilium"/>
    <property type="evidence" value="ECO:0007669"/>
    <property type="project" value="UniProtKB-SubCell"/>
</dbReference>
<evidence type="ECO:0000256" key="1">
    <source>
        <dbReference type="ARBA" id="ARBA00004611"/>
    </source>
</evidence>
<name>A0A813QGM6_9BILA</name>
<dbReference type="GO" id="GO:0001534">
    <property type="term" value="C:radial spoke"/>
    <property type="evidence" value="ECO:0007669"/>
    <property type="project" value="InterPro"/>
</dbReference>
<dbReference type="EMBL" id="CAJNOC010000481">
    <property type="protein sequence ID" value="CAF0766842.1"/>
    <property type="molecule type" value="Genomic_DNA"/>
</dbReference>
<evidence type="ECO:0000313" key="11">
    <source>
        <dbReference type="EMBL" id="CAF0766842.1"/>
    </source>
</evidence>
<dbReference type="GO" id="GO:0044458">
    <property type="term" value="P:motile cilium assembly"/>
    <property type="evidence" value="ECO:0007669"/>
    <property type="project" value="TreeGrafter"/>
</dbReference>
<accession>A0A813QGM6</accession>
<evidence type="ECO:0000256" key="5">
    <source>
        <dbReference type="ARBA" id="ARBA00023069"/>
    </source>
</evidence>
<evidence type="ECO:0000256" key="8">
    <source>
        <dbReference type="ARBA" id="ARBA00037822"/>
    </source>
</evidence>